<dbReference type="Proteomes" id="UP000316256">
    <property type="component" value="Unassembled WGS sequence"/>
</dbReference>
<keyword evidence="4" id="KW-1185">Reference proteome</keyword>
<keyword evidence="1" id="KW-0472">Membrane</keyword>
<evidence type="ECO:0000313" key="3">
    <source>
        <dbReference type="EMBL" id="TQF74234.1"/>
    </source>
</evidence>
<evidence type="ECO:0000313" key="4">
    <source>
        <dbReference type="Proteomes" id="UP000316256"/>
    </source>
</evidence>
<feature type="transmembrane region" description="Helical" evidence="1">
    <location>
        <begin position="102"/>
        <end position="124"/>
    </location>
</feature>
<dbReference type="OrthoDB" id="4485366at2"/>
<organism evidence="3 4">
    <name type="scientific">Rhodococcus spelaei</name>
    <dbReference type="NCBI Taxonomy" id="2546320"/>
    <lineage>
        <taxon>Bacteria</taxon>
        <taxon>Bacillati</taxon>
        <taxon>Actinomycetota</taxon>
        <taxon>Actinomycetes</taxon>
        <taxon>Mycobacteriales</taxon>
        <taxon>Nocardiaceae</taxon>
        <taxon>Rhodococcus</taxon>
    </lineage>
</organism>
<proteinExistence type="predicted"/>
<gene>
    <name evidence="3" type="ORF">FK531_06240</name>
</gene>
<keyword evidence="1" id="KW-1133">Transmembrane helix</keyword>
<name>A0A541BPH7_9NOCA</name>
<sequence length="141" mass="14860">MGFREVVRREATMMDSVHAREVRRDILVVVTGVALVLLSLWVPVNGDQQITGSILVLGLVAYSAGLWAMTTESRASHVGLVVLGAMLLLSPLAMNFPRGTTAAATIAVVAGVIIAGVGILGLLARRDQPVAVSREPEHQPA</sequence>
<feature type="transmembrane region" description="Helical" evidence="1">
    <location>
        <begin position="77"/>
        <end position="96"/>
    </location>
</feature>
<evidence type="ECO:0000259" key="2">
    <source>
        <dbReference type="Pfam" id="PF03779"/>
    </source>
</evidence>
<dbReference type="AlphaFoldDB" id="A0A541BPH7"/>
<feature type="domain" description="SPW repeat-containing integral membrane" evidence="2">
    <location>
        <begin position="25"/>
        <end position="118"/>
    </location>
</feature>
<comment type="caution">
    <text evidence="3">The sequence shown here is derived from an EMBL/GenBank/DDBJ whole genome shotgun (WGS) entry which is preliminary data.</text>
</comment>
<dbReference type="Pfam" id="PF03779">
    <property type="entry name" value="SPW"/>
    <property type="match status" value="1"/>
</dbReference>
<protein>
    <recommendedName>
        <fullName evidence="2">SPW repeat-containing integral membrane domain-containing protein</fullName>
    </recommendedName>
</protein>
<dbReference type="InterPro" id="IPR005530">
    <property type="entry name" value="SPW"/>
</dbReference>
<keyword evidence="1" id="KW-0812">Transmembrane</keyword>
<feature type="transmembrane region" description="Helical" evidence="1">
    <location>
        <begin position="50"/>
        <end position="70"/>
    </location>
</feature>
<reference evidence="3 4" key="1">
    <citation type="submission" date="2019-06" db="EMBL/GenBank/DDBJ databases">
        <title>Rhodococcus spaelei sp. nov., isolated from a cave.</title>
        <authorList>
            <person name="Lee S.D."/>
        </authorList>
    </citation>
    <scope>NUCLEOTIDE SEQUENCE [LARGE SCALE GENOMIC DNA]</scope>
    <source>
        <strain evidence="3 4">C9-5</strain>
    </source>
</reference>
<accession>A0A541BPH7</accession>
<evidence type="ECO:0000256" key="1">
    <source>
        <dbReference type="SAM" id="Phobius"/>
    </source>
</evidence>
<dbReference type="EMBL" id="VIGH01000002">
    <property type="protein sequence ID" value="TQF74234.1"/>
    <property type="molecule type" value="Genomic_DNA"/>
</dbReference>
<feature type="transmembrane region" description="Helical" evidence="1">
    <location>
        <begin position="26"/>
        <end position="44"/>
    </location>
</feature>